<dbReference type="EMBL" id="JBGUBD010000008">
    <property type="protein sequence ID" value="MFA9479349.1"/>
    <property type="molecule type" value="Genomic_DNA"/>
</dbReference>
<proteinExistence type="predicted"/>
<accession>A0ABV4UA14</accession>
<name>A0ABV4UA14_9BACT</name>
<evidence type="ECO:0000313" key="2">
    <source>
        <dbReference type="Proteomes" id="UP001575105"/>
    </source>
</evidence>
<dbReference type="Proteomes" id="UP001575105">
    <property type="component" value="Unassembled WGS sequence"/>
</dbReference>
<reference evidence="1 2" key="1">
    <citation type="submission" date="2024-08" db="EMBL/GenBank/DDBJ databases">
        <title>Whole-genome sequencing of halo(alkali)philic microorganisms from hypersaline lakes.</title>
        <authorList>
            <person name="Sorokin D.Y."/>
            <person name="Merkel A.Y."/>
            <person name="Messina E."/>
            <person name="Yakimov M."/>
        </authorList>
    </citation>
    <scope>NUCLEOTIDE SEQUENCE [LARGE SCALE GENOMIC DNA]</scope>
    <source>
        <strain evidence="1 2">AB-hyl4</strain>
    </source>
</reference>
<keyword evidence="2" id="KW-1185">Reference proteome</keyword>
<organism evidence="1 2">
    <name type="scientific">Natronomicrosphaera hydrolytica</name>
    <dbReference type="NCBI Taxonomy" id="3242702"/>
    <lineage>
        <taxon>Bacteria</taxon>
        <taxon>Pseudomonadati</taxon>
        <taxon>Planctomycetota</taxon>
        <taxon>Phycisphaerae</taxon>
        <taxon>Phycisphaerales</taxon>
        <taxon>Phycisphaeraceae</taxon>
        <taxon>Natronomicrosphaera</taxon>
    </lineage>
</organism>
<evidence type="ECO:0000313" key="1">
    <source>
        <dbReference type="EMBL" id="MFA9479349.1"/>
    </source>
</evidence>
<dbReference type="RefSeq" id="WP_425346270.1">
    <property type="nucleotide sequence ID" value="NZ_JBGUBD010000008.1"/>
</dbReference>
<sequence length="51" mass="5505">MDGKGGSEAISMVFATKSEIFQVRAEIIFFVLQAAHRCSAQLGQNSDLNMG</sequence>
<comment type="caution">
    <text evidence="1">The sequence shown here is derived from an EMBL/GenBank/DDBJ whole genome shotgun (WGS) entry which is preliminary data.</text>
</comment>
<protein>
    <submittedName>
        <fullName evidence="1">Uncharacterized protein</fullName>
    </submittedName>
</protein>
<gene>
    <name evidence="1" type="ORF">ACERK3_13750</name>
</gene>